<dbReference type="PANTHER" id="PTHR24559:SF454">
    <property type="entry name" value="RIBONUCLEASE H"/>
    <property type="match status" value="1"/>
</dbReference>
<proteinExistence type="predicted"/>
<accession>A0AAV7VMS0</accession>
<dbReference type="InterPro" id="IPR043128">
    <property type="entry name" value="Rev_trsase/Diguanyl_cyclase"/>
</dbReference>
<evidence type="ECO:0000313" key="1">
    <source>
        <dbReference type="EMBL" id="KAJ1201435.1"/>
    </source>
</evidence>
<dbReference type="InterPro" id="IPR053134">
    <property type="entry name" value="RNA-dir_DNA_polymerase"/>
</dbReference>
<comment type="caution">
    <text evidence="1">The sequence shown here is derived from an EMBL/GenBank/DDBJ whole genome shotgun (WGS) entry which is preliminary data.</text>
</comment>
<reference evidence="1" key="1">
    <citation type="journal article" date="2022" name="bioRxiv">
        <title>Sequencing and chromosome-scale assembly of the giantPleurodeles waltlgenome.</title>
        <authorList>
            <person name="Brown T."/>
            <person name="Elewa A."/>
            <person name="Iarovenko S."/>
            <person name="Subramanian E."/>
            <person name="Araus A.J."/>
            <person name="Petzold A."/>
            <person name="Susuki M."/>
            <person name="Suzuki K.-i.T."/>
            <person name="Hayashi T."/>
            <person name="Toyoda A."/>
            <person name="Oliveira C."/>
            <person name="Osipova E."/>
            <person name="Leigh N.D."/>
            <person name="Simon A."/>
            <person name="Yun M.H."/>
        </authorList>
    </citation>
    <scope>NUCLEOTIDE SEQUENCE</scope>
    <source>
        <strain evidence="1">20211129_DDA</strain>
        <tissue evidence="1">Liver</tissue>
    </source>
</reference>
<dbReference type="Proteomes" id="UP001066276">
    <property type="component" value="Chromosome 2_1"/>
</dbReference>
<gene>
    <name evidence="1" type="ORF">NDU88_005244</name>
</gene>
<organism evidence="1 2">
    <name type="scientific">Pleurodeles waltl</name>
    <name type="common">Iberian ribbed newt</name>
    <dbReference type="NCBI Taxonomy" id="8319"/>
    <lineage>
        <taxon>Eukaryota</taxon>
        <taxon>Metazoa</taxon>
        <taxon>Chordata</taxon>
        <taxon>Craniata</taxon>
        <taxon>Vertebrata</taxon>
        <taxon>Euteleostomi</taxon>
        <taxon>Amphibia</taxon>
        <taxon>Batrachia</taxon>
        <taxon>Caudata</taxon>
        <taxon>Salamandroidea</taxon>
        <taxon>Salamandridae</taxon>
        <taxon>Pleurodelinae</taxon>
        <taxon>Pleurodeles</taxon>
    </lineage>
</organism>
<dbReference type="SUPFAM" id="SSF56672">
    <property type="entry name" value="DNA/RNA polymerases"/>
    <property type="match status" value="1"/>
</dbReference>
<dbReference type="EMBL" id="JANPWB010000003">
    <property type="protein sequence ID" value="KAJ1201435.1"/>
    <property type="molecule type" value="Genomic_DNA"/>
</dbReference>
<dbReference type="PANTHER" id="PTHR24559">
    <property type="entry name" value="TRANSPOSON TY3-I GAG-POL POLYPROTEIN"/>
    <property type="match status" value="1"/>
</dbReference>
<dbReference type="InterPro" id="IPR043502">
    <property type="entry name" value="DNA/RNA_pol_sf"/>
</dbReference>
<dbReference type="Gene3D" id="3.10.10.10">
    <property type="entry name" value="HIV Type 1 Reverse Transcriptase, subunit A, domain 1"/>
    <property type="match status" value="1"/>
</dbReference>
<sequence>MLHTTGDGVEEESEALPDLLSAGEKDGSVEGVILSLSLTEEQQGDCRHVLEQFSSLFSLIPEVTHLCTHDVDTGDSTPIKQKVYRVTDRVRACIKDEVSKMLTLGVIEHSSSPWASPVVLVPKAAAPGATPELTFCVDYRGLNVVSKTDAHPIPRADELIDRLGAAKYLRFNIGILADCLK</sequence>
<dbReference type="Gene3D" id="3.30.70.270">
    <property type="match status" value="1"/>
</dbReference>
<dbReference type="AlphaFoldDB" id="A0AAV7VMS0"/>
<evidence type="ECO:0000313" key="2">
    <source>
        <dbReference type="Proteomes" id="UP001066276"/>
    </source>
</evidence>
<name>A0AAV7VMS0_PLEWA</name>
<protein>
    <submittedName>
        <fullName evidence="1">Uncharacterized protein</fullName>
    </submittedName>
</protein>
<keyword evidence="2" id="KW-1185">Reference proteome</keyword>